<keyword evidence="1" id="KW-0812">Transmembrane</keyword>
<keyword evidence="1" id="KW-0472">Membrane</keyword>
<dbReference type="AlphaFoldDB" id="A0AAP7DL68"/>
<dbReference type="Proteomes" id="UP000552038">
    <property type="component" value="Unassembled WGS sequence"/>
</dbReference>
<evidence type="ECO:0000313" key="2">
    <source>
        <dbReference type="EMBL" id="NOJ73389.1"/>
    </source>
</evidence>
<proteinExistence type="predicted"/>
<evidence type="ECO:0000313" key="3">
    <source>
        <dbReference type="Proteomes" id="UP000552038"/>
    </source>
</evidence>
<evidence type="ECO:0000256" key="1">
    <source>
        <dbReference type="SAM" id="Phobius"/>
    </source>
</evidence>
<name>A0AAP7DL68_PAEAL</name>
<sequence length="45" mass="5329">MAVQLIDEWMSSVHFSVLSEIAFVLIIYLIDTSLFRKKEKDRRSL</sequence>
<dbReference type="Pfam" id="PF14184">
    <property type="entry name" value="YrvL"/>
    <property type="match status" value="1"/>
</dbReference>
<organism evidence="2 3">
    <name type="scientific">Paenibacillus alvei</name>
    <name type="common">Bacillus alvei</name>
    <dbReference type="NCBI Taxonomy" id="44250"/>
    <lineage>
        <taxon>Bacteria</taxon>
        <taxon>Bacillati</taxon>
        <taxon>Bacillota</taxon>
        <taxon>Bacilli</taxon>
        <taxon>Bacillales</taxon>
        <taxon>Paenibacillaceae</taxon>
        <taxon>Paenibacillus</taxon>
    </lineage>
</organism>
<protein>
    <submittedName>
        <fullName evidence="2">Uncharacterized protein</fullName>
    </submittedName>
</protein>
<dbReference type="EMBL" id="JABFOR010000043">
    <property type="protein sequence ID" value="NOJ73389.1"/>
    <property type="molecule type" value="Genomic_DNA"/>
</dbReference>
<feature type="transmembrane region" description="Helical" evidence="1">
    <location>
        <begin position="12"/>
        <end position="30"/>
    </location>
</feature>
<reference evidence="2 3" key="1">
    <citation type="submission" date="2020-05" db="EMBL/GenBank/DDBJ databases">
        <title>Whole genome sequencing and identification of novel metabolites from Paenibacillus alvei strain JR949.</title>
        <authorList>
            <person name="Rajendhran J."/>
            <person name="Sree Pranav P."/>
            <person name="Mahalakshmi B."/>
            <person name="Karthikeyan R."/>
        </authorList>
    </citation>
    <scope>NUCLEOTIDE SEQUENCE [LARGE SCALE GENOMIC DNA]</scope>
    <source>
        <strain evidence="2 3">JR949</strain>
    </source>
</reference>
<gene>
    <name evidence="2" type="ORF">HMI46_22960</name>
</gene>
<accession>A0AAP7DL68</accession>
<dbReference type="InterPro" id="IPR025912">
    <property type="entry name" value="YrvL"/>
</dbReference>
<keyword evidence="1" id="KW-1133">Transmembrane helix</keyword>
<comment type="caution">
    <text evidence="2">The sequence shown here is derived from an EMBL/GenBank/DDBJ whole genome shotgun (WGS) entry which is preliminary data.</text>
</comment>